<dbReference type="GeneID" id="19880089"/>
<dbReference type="GO" id="GO:0022627">
    <property type="term" value="C:cytosolic small ribosomal subunit"/>
    <property type="evidence" value="ECO:0007669"/>
    <property type="project" value="TreeGrafter"/>
</dbReference>
<dbReference type="PROSITE" id="PS00527">
    <property type="entry name" value="RIBOSOMAL_S14"/>
    <property type="match status" value="1"/>
</dbReference>
<dbReference type="OMA" id="HCFREIA"/>
<comment type="cofactor">
    <cofactor evidence="1">
        <name>Zn(2+)</name>
        <dbReference type="ChEBI" id="CHEBI:29105"/>
    </cofactor>
</comment>
<dbReference type="NCBIfam" id="NF004424">
    <property type="entry name" value="PRK05766.1"/>
    <property type="match status" value="1"/>
</dbReference>
<dbReference type="FunCoup" id="L2GRL5">
    <property type="interactions" value="132"/>
</dbReference>
<keyword evidence="5" id="KW-0687">Ribonucleoprotein</keyword>
<dbReference type="FunFam" id="4.10.830.10:FF:000002">
    <property type="entry name" value="40S ribosomal protein S29"/>
    <property type="match status" value="1"/>
</dbReference>
<reference evidence="7" key="1">
    <citation type="submission" date="2011-03" db="EMBL/GenBank/DDBJ databases">
        <title>The genome sequence of Vavraia culicis strain floridensis.</title>
        <authorList>
            <consortium name="The Broad Institute Genome Sequencing Platform"/>
            <person name="Cuomo C."/>
            <person name="Becnel J."/>
            <person name="Sanscrainte N."/>
            <person name="Young S.K."/>
            <person name="Zeng Q."/>
            <person name="Gargeya S."/>
            <person name="Fitzgerald M."/>
            <person name="Haas B."/>
            <person name="Abouelleil A."/>
            <person name="Alvarado L."/>
            <person name="Arachchi H.M."/>
            <person name="Berlin A."/>
            <person name="Chapman S.B."/>
            <person name="Gearin G."/>
            <person name="Goldberg J."/>
            <person name="Griggs A."/>
            <person name="Gujja S."/>
            <person name="Hansen M."/>
            <person name="Heiman D."/>
            <person name="Howarth C."/>
            <person name="Larimer J."/>
            <person name="Lui A."/>
            <person name="MacDonald P.J.P."/>
            <person name="McCowen C."/>
            <person name="Montmayeur A."/>
            <person name="Murphy C."/>
            <person name="Neiman D."/>
            <person name="Pearson M."/>
            <person name="Priest M."/>
            <person name="Roberts A."/>
            <person name="Saif S."/>
            <person name="Shea T."/>
            <person name="Sisk P."/>
            <person name="Stolte C."/>
            <person name="Sykes S."/>
            <person name="Wortman J."/>
            <person name="Nusbaum C."/>
            <person name="Birren B."/>
        </authorList>
    </citation>
    <scope>NUCLEOTIDE SEQUENCE [LARGE SCALE GENOMIC DNA]</scope>
    <source>
        <strain evidence="7">floridensis</strain>
    </source>
</reference>
<dbReference type="InterPro" id="IPR018271">
    <property type="entry name" value="Ribosomal_uS14_CS"/>
</dbReference>
<keyword evidence="4 6" id="KW-0689">Ribosomal protein</keyword>
<dbReference type="InterPro" id="IPR043140">
    <property type="entry name" value="Ribosomal_uS14_sf"/>
</dbReference>
<evidence type="ECO:0000256" key="2">
    <source>
        <dbReference type="ARBA" id="ARBA00009083"/>
    </source>
</evidence>
<sequence>MRTEVIKYKEDLETKFIVKRKAYGKGSRSCRSCFTHNGLIRKYGLNMCRRCFREYANDIGFKIYD</sequence>
<dbReference type="VEuPathDB" id="MicrosporidiaDB:VCUG_02224"/>
<dbReference type="RefSeq" id="XP_008075235.1">
    <property type="nucleotide sequence ID" value="XM_008077044.1"/>
</dbReference>
<keyword evidence="3" id="KW-0862">Zinc</keyword>
<dbReference type="STRING" id="948595.L2GRL5"/>
<evidence type="ECO:0000313" key="7">
    <source>
        <dbReference type="Proteomes" id="UP000011081"/>
    </source>
</evidence>
<dbReference type="OrthoDB" id="10252683at2759"/>
<dbReference type="AlphaFoldDB" id="L2GRL5"/>
<dbReference type="InterPro" id="IPR039744">
    <property type="entry name" value="RIbosomal_uS14_euk_arc"/>
</dbReference>
<evidence type="ECO:0000256" key="5">
    <source>
        <dbReference type="ARBA" id="ARBA00023274"/>
    </source>
</evidence>
<accession>L2GRL5</accession>
<dbReference type="PANTHER" id="PTHR12010:SF2">
    <property type="entry name" value="40S RIBOSOMAL PROTEIN S29"/>
    <property type="match status" value="1"/>
</dbReference>
<dbReference type="Gene3D" id="4.10.830.10">
    <property type="entry name" value="30s Ribosomal Protein S14, Chain N"/>
    <property type="match status" value="1"/>
</dbReference>
<organism evidence="6 7">
    <name type="scientific">Vavraia culicis (isolate floridensis)</name>
    <name type="common">Microsporidian parasite</name>
    <dbReference type="NCBI Taxonomy" id="948595"/>
    <lineage>
        <taxon>Eukaryota</taxon>
        <taxon>Fungi</taxon>
        <taxon>Fungi incertae sedis</taxon>
        <taxon>Microsporidia</taxon>
        <taxon>Pleistophoridae</taxon>
        <taxon>Vavraia</taxon>
    </lineage>
</organism>
<proteinExistence type="inferred from homology"/>
<dbReference type="GO" id="GO:0003735">
    <property type="term" value="F:structural constituent of ribosome"/>
    <property type="evidence" value="ECO:0007669"/>
    <property type="project" value="InterPro"/>
</dbReference>
<evidence type="ECO:0000256" key="4">
    <source>
        <dbReference type="ARBA" id="ARBA00022980"/>
    </source>
</evidence>
<name>L2GRL5_VAVCU</name>
<dbReference type="HOGENOM" id="CLU_177289_2_0_1"/>
<dbReference type="EMBL" id="GL877452">
    <property type="protein sequence ID" value="ELA46296.1"/>
    <property type="molecule type" value="Genomic_DNA"/>
</dbReference>
<dbReference type="PANTHER" id="PTHR12010">
    <property type="entry name" value="40S RIBOSOMAL PROTEIN S29"/>
    <property type="match status" value="1"/>
</dbReference>
<dbReference type="InParanoid" id="L2GRL5"/>
<evidence type="ECO:0000256" key="1">
    <source>
        <dbReference type="ARBA" id="ARBA00001947"/>
    </source>
</evidence>
<comment type="similarity">
    <text evidence="2">Belongs to the universal ribosomal protein uS14 family.</text>
</comment>
<evidence type="ECO:0000313" key="6">
    <source>
        <dbReference type="EMBL" id="ELA46296.1"/>
    </source>
</evidence>
<dbReference type="GO" id="GO:0008270">
    <property type="term" value="F:zinc ion binding"/>
    <property type="evidence" value="ECO:0007669"/>
    <property type="project" value="InterPro"/>
</dbReference>
<dbReference type="Proteomes" id="UP000011081">
    <property type="component" value="Unassembled WGS sequence"/>
</dbReference>
<dbReference type="GO" id="GO:0002181">
    <property type="term" value="P:cytoplasmic translation"/>
    <property type="evidence" value="ECO:0007669"/>
    <property type="project" value="TreeGrafter"/>
</dbReference>
<evidence type="ECO:0000256" key="3">
    <source>
        <dbReference type="ARBA" id="ARBA00022833"/>
    </source>
</evidence>
<keyword evidence="7" id="KW-1185">Reference proteome</keyword>
<dbReference type="Pfam" id="PF00253">
    <property type="entry name" value="Ribosomal_S14"/>
    <property type="match status" value="1"/>
</dbReference>
<dbReference type="InterPro" id="IPR001209">
    <property type="entry name" value="Ribosomal_uS14"/>
</dbReference>
<gene>
    <name evidence="6" type="ORF">VCUG_02224</name>
</gene>
<protein>
    <submittedName>
        <fullName evidence="6">40S ribosomal protein S29</fullName>
    </submittedName>
</protein>